<organism evidence="5 6">
    <name type="scientific">Roseateles koreensis</name>
    <dbReference type="NCBI Taxonomy" id="2987526"/>
    <lineage>
        <taxon>Bacteria</taxon>
        <taxon>Pseudomonadati</taxon>
        <taxon>Pseudomonadota</taxon>
        <taxon>Betaproteobacteria</taxon>
        <taxon>Burkholderiales</taxon>
        <taxon>Sphaerotilaceae</taxon>
        <taxon>Roseateles</taxon>
    </lineage>
</organism>
<reference evidence="5 6" key="1">
    <citation type="submission" date="2022-10" db="EMBL/GenBank/DDBJ databases">
        <title>paucibacter sp. hw8 Genome sequencing.</title>
        <authorList>
            <person name="Park S."/>
        </authorList>
    </citation>
    <scope>NUCLEOTIDE SEQUENCE [LARGE SCALE GENOMIC DNA]</scope>
    <source>
        <strain evidence="6">hw8</strain>
    </source>
</reference>
<comment type="similarity">
    <text evidence="1">Belongs to the DadA oxidoreductase family.</text>
</comment>
<feature type="region of interest" description="Disordered" evidence="3">
    <location>
        <begin position="209"/>
        <end position="251"/>
    </location>
</feature>
<comment type="caution">
    <text evidence="5">The sequence shown here is derived from an EMBL/GenBank/DDBJ whole genome shotgun (WGS) entry which is preliminary data.</text>
</comment>
<feature type="region of interest" description="Disordered" evidence="3">
    <location>
        <begin position="415"/>
        <end position="436"/>
    </location>
</feature>
<proteinExistence type="inferred from homology"/>
<sequence length="436" mass="47391">MRIAIIGAGIAGVTTAYELSAQGHQVTVFDRCGSVAAEGSFANAGIVAPAMILPWTAKPWPHLSLRHSLGWQWQRRRAAKASNPAAQEQLLKLAQFSLDRLQTLRRSLQLDYERTEGLLMLLRTERERQQIQPGLERLAQMGLSATTLDAEQCRRIEPGLNPEQALLGGIYLPQAEIGNCRQFAHLLRMEAQRLGAQFRFHTTVRSITPGSPAQLVHEYTPPEERPGPSTRQGDSREPKDNIDTQPAPAGPQHENFDAIVVCAGVGAIPLLQPLGFKLPMVQLQGESLTAPLRQLEAHPDLGPRAGLVDQTSGISISRIGQRVRLSISGHWNRSPSSAKDSHAAMHKVLNDWFPGAMQNGQLQQWRGTHAHVADGLPILGTSGHAGIWLNLALEPSNLLSWTLANGAANVLSHQISGNQAGPDLPEISDLTMGRLG</sequence>
<dbReference type="Proteomes" id="UP001219862">
    <property type="component" value="Unassembled WGS sequence"/>
</dbReference>
<dbReference type="EMBL" id="JAQQXS010000001">
    <property type="protein sequence ID" value="MDC8783673.1"/>
    <property type="molecule type" value="Genomic_DNA"/>
</dbReference>
<evidence type="ECO:0000313" key="5">
    <source>
        <dbReference type="EMBL" id="MDC8783673.1"/>
    </source>
</evidence>
<protein>
    <submittedName>
        <fullName evidence="5">FAD-dependent oxidoreductase</fullName>
    </submittedName>
</protein>
<dbReference type="InterPro" id="IPR036188">
    <property type="entry name" value="FAD/NAD-bd_sf"/>
</dbReference>
<feature type="compositionally biased region" description="Basic and acidic residues" evidence="3">
    <location>
        <begin position="233"/>
        <end position="242"/>
    </location>
</feature>
<keyword evidence="2" id="KW-0560">Oxidoreductase</keyword>
<dbReference type="RefSeq" id="WP_273594792.1">
    <property type="nucleotide sequence ID" value="NZ_JAQQXS010000001.1"/>
</dbReference>
<dbReference type="Gene3D" id="3.30.9.10">
    <property type="entry name" value="D-Amino Acid Oxidase, subunit A, domain 2"/>
    <property type="match status" value="2"/>
</dbReference>
<keyword evidence="6" id="KW-1185">Reference proteome</keyword>
<accession>A0ABT5KLA6</accession>
<feature type="domain" description="FAD dependent oxidoreductase" evidence="4">
    <location>
        <begin position="2"/>
        <end position="408"/>
    </location>
</feature>
<evidence type="ECO:0000256" key="3">
    <source>
        <dbReference type="SAM" id="MobiDB-lite"/>
    </source>
</evidence>
<dbReference type="InterPro" id="IPR006076">
    <property type="entry name" value="FAD-dep_OxRdtase"/>
</dbReference>
<dbReference type="Gene3D" id="3.50.50.60">
    <property type="entry name" value="FAD/NAD(P)-binding domain"/>
    <property type="match status" value="2"/>
</dbReference>
<evidence type="ECO:0000256" key="2">
    <source>
        <dbReference type="ARBA" id="ARBA00023002"/>
    </source>
</evidence>
<dbReference type="PANTHER" id="PTHR13847:SF280">
    <property type="entry name" value="D-AMINO ACID DEHYDROGENASE"/>
    <property type="match status" value="1"/>
</dbReference>
<name>A0ABT5KLA6_9BURK</name>
<evidence type="ECO:0000313" key="6">
    <source>
        <dbReference type="Proteomes" id="UP001219862"/>
    </source>
</evidence>
<dbReference type="Pfam" id="PF01266">
    <property type="entry name" value="DAO"/>
    <property type="match status" value="1"/>
</dbReference>
<evidence type="ECO:0000256" key="1">
    <source>
        <dbReference type="ARBA" id="ARBA00009410"/>
    </source>
</evidence>
<evidence type="ECO:0000259" key="4">
    <source>
        <dbReference type="Pfam" id="PF01266"/>
    </source>
</evidence>
<dbReference type="SUPFAM" id="SSF51905">
    <property type="entry name" value="FAD/NAD(P)-binding domain"/>
    <property type="match status" value="1"/>
</dbReference>
<dbReference type="PANTHER" id="PTHR13847">
    <property type="entry name" value="SARCOSINE DEHYDROGENASE-RELATED"/>
    <property type="match status" value="1"/>
</dbReference>
<gene>
    <name evidence="5" type="ORF">PRZ01_00520</name>
</gene>